<evidence type="ECO:0000313" key="2">
    <source>
        <dbReference type="Proteomes" id="UP000266673"/>
    </source>
</evidence>
<comment type="caution">
    <text evidence="1">The sequence shown here is derived from an EMBL/GenBank/DDBJ whole genome shotgun (WGS) entry which is preliminary data.</text>
</comment>
<dbReference type="Proteomes" id="UP000266673">
    <property type="component" value="Unassembled WGS sequence"/>
</dbReference>
<accession>A0A397UD83</accession>
<proteinExistence type="predicted"/>
<name>A0A397UD83_9GLOM</name>
<evidence type="ECO:0000313" key="1">
    <source>
        <dbReference type="EMBL" id="RIB05313.1"/>
    </source>
</evidence>
<dbReference type="AlphaFoldDB" id="A0A397UD83"/>
<reference evidence="1 2" key="1">
    <citation type="submission" date="2018-06" db="EMBL/GenBank/DDBJ databases">
        <title>Comparative genomics reveals the genomic features of Rhizophagus irregularis, R. cerebriforme, R. diaphanum and Gigaspora rosea, and their symbiotic lifestyle signature.</title>
        <authorList>
            <person name="Morin E."/>
            <person name="San Clemente H."/>
            <person name="Chen E.C.H."/>
            <person name="De La Providencia I."/>
            <person name="Hainaut M."/>
            <person name="Kuo A."/>
            <person name="Kohler A."/>
            <person name="Murat C."/>
            <person name="Tang N."/>
            <person name="Roy S."/>
            <person name="Loubradou J."/>
            <person name="Henrissat B."/>
            <person name="Grigoriev I.V."/>
            <person name="Corradi N."/>
            <person name="Roux C."/>
            <person name="Martin F.M."/>
        </authorList>
    </citation>
    <scope>NUCLEOTIDE SEQUENCE [LARGE SCALE GENOMIC DNA]</scope>
    <source>
        <strain evidence="1 2">DAOM 194757</strain>
    </source>
</reference>
<dbReference type="EMBL" id="QKWP01002004">
    <property type="protein sequence ID" value="RIB05313.1"/>
    <property type="molecule type" value="Genomic_DNA"/>
</dbReference>
<protein>
    <submittedName>
        <fullName evidence="1">Uncharacterized protein</fullName>
    </submittedName>
</protein>
<sequence length="146" mass="16596">MKKRKEYLADALAQNRIQHTNSMVNHTNQHQNENKVSNMYEQNSAPTTKAFHNSKSEKSCVLARVIYAINNTKKIFILFYTILTCDLLGQVTHTGHPTRVPAILLEIIHFCIHSANGYNTSTTTFACFTSFSVKTNKEKNFVLSID</sequence>
<gene>
    <name evidence="1" type="ORF">C2G38_2047683</name>
</gene>
<organism evidence="1 2">
    <name type="scientific">Gigaspora rosea</name>
    <dbReference type="NCBI Taxonomy" id="44941"/>
    <lineage>
        <taxon>Eukaryota</taxon>
        <taxon>Fungi</taxon>
        <taxon>Fungi incertae sedis</taxon>
        <taxon>Mucoromycota</taxon>
        <taxon>Glomeromycotina</taxon>
        <taxon>Glomeromycetes</taxon>
        <taxon>Diversisporales</taxon>
        <taxon>Gigasporaceae</taxon>
        <taxon>Gigaspora</taxon>
    </lineage>
</organism>
<keyword evidence="2" id="KW-1185">Reference proteome</keyword>